<protein>
    <submittedName>
        <fullName evidence="2">Nucleoside-diphosphate-sugar epimerase</fullName>
    </submittedName>
</protein>
<evidence type="ECO:0000313" key="2">
    <source>
        <dbReference type="EMBL" id="SMO51502.1"/>
    </source>
</evidence>
<dbReference type="Pfam" id="PF01370">
    <property type="entry name" value="Epimerase"/>
    <property type="match status" value="1"/>
</dbReference>
<accession>A0A521BWC8</accession>
<keyword evidence="3" id="KW-1185">Reference proteome</keyword>
<feature type="domain" description="NAD-dependent epimerase/dehydratase" evidence="1">
    <location>
        <begin position="40"/>
        <end position="159"/>
    </location>
</feature>
<sequence length="222" mass="25148">MIIGSGILANAVRLYDKEDVVFFASGVSNSLEKNPAEFEREISLLKSVISQNPDKKLIYFSTCSIYDPTKTDSPYVIHKIAIEKIIAEHCTSFIIFRVGNAVGRGGNPNTLINFLKNSILSEHKLTIHSNARRILIGTDDIASFVGKYMQYLNNEIVNLAYPYQYSLPEILSQLENHLAKNADYETVDEGSFYNIEFNTLTEDFFEGLSPDEYLKKLYSSYL</sequence>
<dbReference type="Proteomes" id="UP000316916">
    <property type="component" value="Unassembled WGS sequence"/>
</dbReference>
<dbReference type="Gene3D" id="3.40.50.720">
    <property type="entry name" value="NAD(P)-binding Rossmann-like Domain"/>
    <property type="match status" value="1"/>
</dbReference>
<dbReference type="RefSeq" id="WP_142717182.1">
    <property type="nucleotide sequence ID" value="NZ_FXTC01000002.1"/>
</dbReference>
<dbReference type="InterPro" id="IPR001509">
    <property type="entry name" value="Epimerase_deHydtase"/>
</dbReference>
<proteinExistence type="predicted"/>
<dbReference type="AlphaFoldDB" id="A0A521BWC8"/>
<organism evidence="2 3">
    <name type="scientific">Chryseobacterium rhizoplanae</name>
    <dbReference type="NCBI Taxonomy" id="1609531"/>
    <lineage>
        <taxon>Bacteria</taxon>
        <taxon>Pseudomonadati</taxon>
        <taxon>Bacteroidota</taxon>
        <taxon>Flavobacteriia</taxon>
        <taxon>Flavobacteriales</taxon>
        <taxon>Weeksellaceae</taxon>
        <taxon>Chryseobacterium group</taxon>
        <taxon>Chryseobacterium</taxon>
    </lineage>
</organism>
<dbReference type="EMBL" id="FXTC01000002">
    <property type="protein sequence ID" value="SMO51502.1"/>
    <property type="molecule type" value="Genomic_DNA"/>
</dbReference>
<gene>
    <name evidence="2" type="ORF">SAMN06265171_102193</name>
</gene>
<evidence type="ECO:0000313" key="3">
    <source>
        <dbReference type="Proteomes" id="UP000316916"/>
    </source>
</evidence>
<reference evidence="2 3" key="1">
    <citation type="submission" date="2017-05" db="EMBL/GenBank/DDBJ databases">
        <authorList>
            <person name="Varghese N."/>
            <person name="Submissions S."/>
        </authorList>
    </citation>
    <scope>NUCLEOTIDE SEQUENCE [LARGE SCALE GENOMIC DNA]</scope>
    <source>
        <strain evidence="2 3">DSM 29371</strain>
    </source>
</reference>
<name>A0A521BWC8_9FLAO</name>
<dbReference type="SUPFAM" id="SSF51735">
    <property type="entry name" value="NAD(P)-binding Rossmann-fold domains"/>
    <property type="match status" value="1"/>
</dbReference>
<evidence type="ECO:0000259" key="1">
    <source>
        <dbReference type="Pfam" id="PF01370"/>
    </source>
</evidence>
<dbReference type="InterPro" id="IPR036291">
    <property type="entry name" value="NAD(P)-bd_dom_sf"/>
</dbReference>